<dbReference type="InterPro" id="IPR011032">
    <property type="entry name" value="GroES-like_sf"/>
</dbReference>
<dbReference type="SUPFAM" id="SSF51735">
    <property type="entry name" value="NAD(P)-binding Rossmann-fold domains"/>
    <property type="match status" value="2"/>
</dbReference>
<dbReference type="GO" id="GO:0006633">
    <property type="term" value="P:fatty acid biosynthetic process"/>
    <property type="evidence" value="ECO:0007669"/>
    <property type="project" value="InterPro"/>
</dbReference>
<dbReference type="PROSITE" id="PS52004">
    <property type="entry name" value="KS3_2"/>
    <property type="match status" value="1"/>
</dbReference>
<dbReference type="InterPro" id="IPR013149">
    <property type="entry name" value="ADH-like_C"/>
</dbReference>
<dbReference type="SUPFAM" id="SSF53335">
    <property type="entry name" value="S-adenosyl-L-methionine-dependent methyltransferases"/>
    <property type="match status" value="1"/>
</dbReference>
<dbReference type="PROSITE" id="PS50075">
    <property type="entry name" value="CARRIER"/>
    <property type="match status" value="1"/>
</dbReference>
<dbReference type="SUPFAM" id="SSF52151">
    <property type="entry name" value="FabD/lysophospholipase-like"/>
    <property type="match status" value="1"/>
</dbReference>
<name>A0A6A5ZXL6_9PLEO</name>
<dbReference type="InterPro" id="IPR049900">
    <property type="entry name" value="PKS_mFAS_DH"/>
</dbReference>
<dbReference type="InterPro" id="IPR020807">
    <property type="entry name" value="PKS_DH"/>
</dbReference>
<dbReference type="Gene3D" id="3.90.180.10">
    <property type="entry name" value="Medium-chain alcohol dehydrogenases, catalytic domain"/>
    <property type="match status" value="1"/>
</dbReference>
<dbReference type="Gene3D" id="3.40.47.10">
    <property type="match status" value="1"/>
</dbReference>
<evidence type="ECO:0000256" key="1">
    <source>
        <dbReference type="ARBA" id="ARBA00022450"/>
    </source>
</evidence>
<evidence type="ECO:0000259" key="10">
    <source>
        <dbReference type="PROSITE" id="PS52004"/>
    </source>
</evidence>
<dbReference type="SUPFAM" id="SSF55048">
    <property type="entry name" value="Probable ACP-binding domain of malonyl-CoA ACP transacylase"/>
    <property type="match status" value="1"/>
</dbReference>
<dbReference type="InterPro" id="IPR013154">
    <property type="entry name" value="ADH-like_N"/>
</dbReference>
<dbReference type="Gene3D" id="3.40.50.150">
    <property type="entry name" value="Vaccinia Virus protein VP39"/>
    <property type="match status" value="1"/>
</dbReference>
<dbReference type="CDD" id="cd02440">
    <property type="entry name" value="AdoMet_MTases"/>
    <property type="match status" value="1"/>
</dbReference>
<dbReference type="InterPro" id="IPR050091">
    <property type="entry name" value="PKS_NRPS_Biosynth_Enz"/>
</dbReference>
<dbReference type="Pfam" id="PF08242">
    <property type="entry name" value="Methyltransf_12"/>
    <property type="match status" value="1"/>
</dbReference>
<keyword evidence="7" id="KW-0012">Acyltransferase</keyword>
<feature type="domain" description="Ketosynthase family 3 (KS3)" evidence="10">
    <location>
        <begin position="5"/>
        <end position="435"/>
    </location>
</feature>
<proteinExistence type="predicted"/>
<dbReference type="CDD" id="cd00833">
    <property type="entry name" value="PKS"/>
    <property type="match status" value="1"/>
</dbReference>
<evidence type="ECO:0000313" key="13">
    <source>
        <dbReference type="Proteomes" id="UP000799771"/>
    </source>
</evidence>
<dbReference type="Pfam" id="PF21089">
    <property type="entry name" value="PKS_DH_N"/>
    <property type="match status" value="1"/>
</dbReference>
<dbReference type="InterPro" id="IPR056501">
    <property type="entry name" value="NAD-bd_HRPKS_sdrA"/>
</dbReference>
<protein>
    <submittedName>
        <fullName evidence="12">Uncharacterized protein</fullName>
    </submittedName>
</protein>
<dbReference type="GO" id="GO:0031177">
    <property type="term" value="F:phosphopantetheine binding"/>
    <property type="evidence" value="ECO:0007669"/>
    <property type="project" value="InterPro"/>
</dbReference>
<dbReference type="EMBL" id="ML977526">
    <property type="protein sequence ID" value="KAF2123517.1"/>
    <property type="molecule type" value="Genomic_DNA"/>
</dbReference>
<feature type="domain" description="Carrier" evidence="9">
    <location>
        <begin position="2498"/>
        <end position="2575"/>
    </location>
</feature>
<keyword evidence="13" id="KW-1185">Reference proteome</keyword>
<dbReference type="InterPro" id="IPR014031">
    <property type="entry name" value="Ketoacyl_synth_C"/>
</dbReference>
<dbReference type="InterPro" id="IPR020806">
    <property type="entry name" value="PKS_PP-bd"/>
</dbReference>
<dbReference type="InterPro" id="IPR020843">
    <property type="entry name" value="ER"/>
</dbReference>
<dbReference type="InterPro" id="IPR018201">
    <property type="entry name" value="Ketoacyl_synth_AS"/>
</dbReference>
<dbReference type="FunFam" id="3.40.47.10:FF:000019">
    <property type="entry name" value="Polyketide synthase type I"/>
    <property type="match status" value="1"/>
</dbReference>
<dbReference type="InterPro" id="IPR049552">
    <property type="entry name" value="PKS_DH_N"/>
</dbReference>
<dbReference type="GO" id="GO:0044550">
    <property type="term" value="P:secondary metabolite biosynthetic process"/>
    <property type="evidence" value="ECO:0007669"/>
    <property type="project" value="TreeGrafter"/>
</dbReference>
<feature type="region of interest" description="N-terminal hotdog fold" evidence="8">
    <location>
        <begin position="946"/>
        <end position="1090"/>
    </location>
</feature>
<feature type="active site" description="Proton donor; for dehydratase activity" evidence="8">
    <location>
        <position position="1179"/>
    </location>
</feature>
<dbReference type="CDD" id="cd05195">
    <property type="entry name" value="enoyl_red"/>
    <property type="match status" value="1"/>
</dbReference>
<keyword evidence="2" id="KW-0597">Phosphoprotein</keyword>
<dbReference type="Pfam" id="PF23297">
    <property type="entry name" value="ACP_SdgA_C"/>
    <property type="match status" value="1"/>
</dbReference>
<dbReference type="SMART" id="SM00825">
    <property type="entry name" value="PKS_KS"/>
    <property type="match status" value="1"/>
</dbReference>
<evidence type="ECO:0000256" key="5">
    <source>
        <dbReference type="ARBA" id="ARBA00023002"/>
    </source>
</evidence>
<keyword evidence="1" id="KW-0596">Phosphopantetheine</keyword>
<dbReference type="Gene3D" id="3.10.129.110">
    <property type="entry name" value="Polyketide synthase dehydratase"/>
    <property type="match status" value="1"/>
</dbReference>
<dbReference type="PROSITE" id="PS00606">
    <property type="entry name" value="KS3_1"/>
    <property type="match status" value="1"/>
</dbReference>
<dbReference type="Pfam" id="PF00107">
    <property type="entry name" value="ADH_zinc_N"/>
    <property type="match status" value="1"/>
</dbReference>
<evidence type="ECO:0000256" key="7">
    <source>
        <dbReference type="ARBA" id="ARBA00023315"/>
    </source>
</evidence>
<feature type="region of interest" description="C-terminal hotdog fold" evidence="8">
    <location>
        <begin position="1111"/>
        <end position="1269"/>
    </location>
</feature>
<dbReference type="InterPro" id="IPR042104">
    <property type="entry name" value="PKS_dehydratase_sf"/>
</dbReference>
<dbReference type="SMART" id="SM00823">
    <property type="entry name" value="PKS_PP"/>
    <property type="match status" value="1"/>
</dbReference>
<evidence type="ECO:0000256" key="6">
    <source>
        <dbReference type="ARBA" id="ARBA00023268"/>
    </source>
</evidence>
<dbReference type="InterPro" id="IPR049551">
    <property type="entry name" value="PKS_DH_C"/>
</dbReference>
<dbReference type="InterPro" id="IPR014043">
    <property type="entry name" value="Acyl_transferase_dom"/>
</dbReference>
<evidence type="ECO:0000256" key="2">
    <source>
        <dbReference type="ARBA" id="ARBA00022553"/>
    </source>
</evidence>
<dbReference type="InterPro" id="IPR013217">
    <property type="entry name" value="Methyltransf_12"/>
</dbReference>
<dbReference type="GeneID" id="54412379"/>
<sequence length="2581" mass="282792">MASEDFKIAVIGFGCRLPGGVTNGQKLWQMLMEKRSARTEVPTDRYNVEAFYHPDGNRYGTSNNRGGHFLTEDVSLFDAPFFSISPAEAIAMDPMQRILLEVTYEALENSGLTLDKISGSKTSCFVGCFTKDYEEMQRRDMELAPKYQSTGASQTMLSNRLSYFYNFKGPSITLDTACSSGLVAVHLACQSLRTGESSMSVVGGSNLILSPDIQIEMSDMNFLSPDSVSYAFDERANGYARGEGMGIIVLKPLHLALRDNDPIRAVIRGTAASSDGRTPGITMPSKDAQIDLIRSAYLAAGCDVSETGYFEAHGTGTAAGDPIETGAIGEIFAAHRPSTIDGAAIPLSVGSLKTNMGHLEGASGIAGLIKAILSVEQGMITPNIWFEKGNPAIEFDRWRIKVPTEPMAWPLEGIRRASVNSFGYGGTNAHVILDNARHHINQTSRSSGHTRTDSGSVELVDEVHLLPSSRPRVFFLSANDEPALKRISKALAEHLQTLPPCNEEQLLDRLAYTLCERRSRFPHVHTVVASDLANLERRLNNVNSISHDHIDAPRIGFIFTGQGAQWWGMGRELLRYPVFKDSIHRCDAIIRDLGADWSLKEELLRNEVESRVDEAPISQPLCTALQIALVNLHASWNIHPHSVVGHSSGEIAAAYAAGALSARSAMTIAFFRGLLAPKVKNLGYAGSMMAAALSEDDANHMLAGSSSELGQVRVACINSPRSVTFSGDTTAIEELHKALVAKGIFAKILQVDTAYHSHHMQAIAEEYLARLREANVTVLESDQQVQMFSSVTEDIVERKQLGLKYWVTNLIGCVRFSGALEKLCLSVTESNTPRVDILLEIGPHSLFKVPVRDVLSTAFGGTPPPFKYLSTLIRGKPADVTALEVASHLFTDHYPVEIHTVNFPVKPKHSLPVLTDLPQYSWNHSRSYWCESRFSRDYRFRQFPRTGILGAPVYDWNPIEPRFRNFLRLREQPWLRDHVVQGDILFPACGYICMAIEACRQMCVISPSTFLPEGSGSVTGYKLRDVSISRALLVPETDEGVEISFSMRRQANPRISKSDYWYEFHIFSFSVSGGWAENCCGSVSVISQLDELDGVSKNCQDQWTAARADCSTKLDVDAFYADVNAIGLTYGSLFQGIKDLTINPTMSNQAAAMIQVTDTRAANPHGFEHDRLLHPATIDSFLQLALVGLGGAGLEQLQQAMVPTFVEEIVVSGDIAAKAGDCLHVVANTQRDGYREAKADIFALDPVTSKAVVLMDGFRFVAINAGNTSSEVEPTIPKHCFKPVWEPDVELIERQDLDRELQAASRPEYRSKNARELELLAYYFIDQAIQKVDEDDVAAMLPHHQRFYANLCEIRDTVIAKTHPQQTEEWQRLHTPEVTLKLDAMAQYYRSHETAYDGKLLVRIGEALPSVFRHKVEPLALMTQENLLEDYYTTAVGMPNTYAQISRYLTMLSHKYPNLDYLEIGAGTGGATVPTLQGLSGCKDLHTYPRLKTYTYTDISSYFFERAAEKFQDFEKFTIFKKLDIEQDPEAQGFTPASYDVIVAANVLHATSDMNRTMAHARKLLRPGGKLILLEMTNRLLAASVIFGTLPGWWNASEDWRRGGPLLTEVQWEDVLRTNGFSNLQASSPDTQDPLEEGTRLMIATAVESPKASLRNGLPTPPESPRIFILCGTSPVKMNRLDVAIALKSTIEKTGVQAQILPFSRLKLQDVTGAICISLVELKEPVLADLEASDLETLRRIAETSAGLLWVTRGAASADVERPELALFHGLARTLRVEHREFPCITIDLSAEGKLLAGNVAHLLIRVYQEYLWPGKHSNTADSEFIEKNNVLYIKRAIVDDASNQFLAARTMSAVLPPQLDDVVQKNRPLRLKMSDNDSKSFVFEDDLSHVETLQPTDVEIEVHAMSLDAKHIESIKCTSSDNSPSLECAGVITKVGSDVTHLSIGDRVTAWCLGTFATHVRSTAACTHRIPDGMSFEVAASLPIAFATAHYALVHVARLKSGETILIHGATNAVGQAAIQLASTLGAEIFLTACSQDEEARLAATHNIESDHIFLHQDRSFVTALKQATNGRGVDVVLNVASHEALPAVFNCVASFGRFIDLPSSDIQTDGRAGMVPIGRNVSFTSIDMSALRNQNARLAGKTFGAVMELFTAGELREGSLIEVKPWSKLADAAASLQSDNHTDKLVMVPTAGDTVLVAQGPPEHARFNEDASYVLAGGLGGLGRSIARWMVNNGAKNLIFISRSGASSDSASSMIADLSASGVCTAVLNCDISDSASLSSALSTTLATFPPVRGVIQAAMSLNDSLFTNMSQEQWTDTIRPKVHGSKNLHEETLSQPLDFFILLSSLHSFIGNPGQANYGAGCAYQVALAQYRNGLGLPAVAIDLGIVDEVGYVVETSAKAGKNVVVQALQHIKETEMLGLIELAVREPFKGHIVTGLDGNFEQEKPFFAEDPILSHLEYLRPHIQLSPTTQHSVEGSTTQKPLSALLSMDNSTEMNTELIQTALIKKLSRSLMMDPEDLNASRSLSAYGTDSLVAVEMKNWIQRETKVSASVFEILQAPAISALAKRIAEGYGRKAEG</sequence>
<dbReference type="SUPFAM" id="SSF47336">
    <property type="entry name" value="ACP-like"/>
    <property type="match status" value="1"/>
</dbReference>
<dbReference type="GO" id="GO:0016491">
    <property type="term" value="F:oxidoreductase activity"/>
    <property type="evidence" value="ECO:0007669"/>
    <property type="project" value="UniProtKB-KW"/>
</dbReference>
<gene>
    <name evidence="12" type="ORF">P153DRAFT_401856</name>
</gene>
<dbReference type="GO" id="GO:0004315">
    <property type="term" value="F:3-oxoacyl-[acyl-carrier-protein] synthase activity"/>
    <property type="evidence" value="ECO:0007669"/>
    <property type="project" value="InterPro"/>
</dbReference>
<keyword evidence="5" id="KW-0560">Oxidoreductase</keyword>
<dbReference type="PANTHER" id="PTHR43775">
    <property type="entry name" value="FATTY ACID SYNTHASE"/>
    <property type="match status" value="1"/>
</dbReference>
<feature type="active site" description="Proton acceptor; for dehydratase activity" evidence="8">
    <location>
        <position position="978"/>
    </location>
</feature>
<dbReference type="InterPro" id="IPR001227">
    <property type="entry name" value="Ac_transferase_dom_sf"/>
</dbReference>
<dbReference type="PANTHER" id="PTHR43775:SF29">
    <property type="entry name" value="ASPERFURANONE POLYKETIDE SYNTHASE AFOG-RELATED"/>
    <property type="match status" value="1"/>
</dbReference>
<dbReference type="Pfam" id="PF16197">
    <property type="entry name" value="KAsynt_C_assoc"/>
    <property type="match status" value="1"/>
</dbReference>
<dbReference type="Pfam" id="PF14765">
    <property type="entry name" value="PS-DH"/>
    <property type="match status" value="1"/>
</dbReference>
<dbReference type="SMART" id="SM00822">
    <property type="entry name" value="PKS_KR"/>
    <property type="match status" value="1"/>
</dbReference>
<dbReference type="InterPro" id="IPR057326">
    <property type="entry name" value="KR_dom"/>
</dbReference>
<dbReference type="SMART" id="SM00826">
    <property type="entry name" value="PKS_DH"/>
    <property type="match status" value="1"/>
</dbReference>
<evidence type="ECO:0000256" key="3">
    <source>
        <dbReference type="ARBA" id="ARBA00022679"/>
    </source>
</evidence>
<dbReference type="InterPro" id="IPR036736">
    <property type="entry name" value="ACP-like_sf"/>
</dbReference>
<dbReference type="InterPro" id="IPR014030">
    <property type="entry name" value="Ketoacyl_synth_N"/>
</dbReference>
<dbReference type="InterPro" id="IPR029063">
    <property type="entry name" value="SAM-dependent_MTases_sf"/>
</dbReference>
<dbReference type="InterPro" id="IPR036291">
    <property type="entry name" value="NAD(P)-bd_dom_sf"/>
</dbReference>
<evidence type="ECO:0000313" key="12">
    <source>
        <dbReference type="EMBL" id="KAF2123517.1"/>
    </source>
</evidence>
<keyword evidence="3" id="KW-0808">Transferase</keyword>
<dbReference type="GO" id="GO:0004312">
    <property type="term" value="F:fatty acid synthase activity"/>
    <property type="evidence" value="ECO:0007669"/>
    <property type="project" value="TreeGrafter"/>
</dbReference>
<dbReference type="SUPFAM" id="SSF50129">
    <property type="entry name" value="GroES-like"/>
    <property type="match status" value="1"/>
</dbReference>
<organism evidence="12 13">
    <name type="scientific">Dothidotthia symphoricarpi CBS 119687</name>
    <dbReference type="NCBI Taxonomy" id="1392245"/>
    <lineage>
        <taxon>Eukaryota</taxon>
        <taxon>Fungi</taxon>
        <taxon>Dikarya</taxon>
        <taxon>Ascomycota</taxon>
        <taxon>Pezizomycotina</taxon>
        <taxon>Dothideomycetes</taxon>
        <taxon>Pleosporomycetidae</taxon>
        <taxon>Pleosporales</taxon>
        <taxon>Dothidotthiaceae</taxon>
        <taxon>Dothidotthia</taxon>
    </lineage>
</organism>
<keyword evidence="4" id="KW-0521">NADP</keyword>
<dbReference type="Proteomes" id="UP000799771">
    <property type="component" value="Unassembled WGS sequence"/>
</dbReference>
<dbReference type="Gene3D" id="3.40.366.10">
    <property type="entry name" value="Malonyl-Coenzyme A Acyl Carrier Protein, domain 2"/>
    <property type="match status" value="1"/>
</dbReference>
<dbReference type="InterPro" id="IPR016035">
    <property type="entry name" value="Acyl_Trfase/lysoPLipase"/>
</dbReference>
<dbReference type="InterPro" id="IPR009081">
    <property type="entry name" value="PP-bd_ACP"/>
</dbReference>
<dbReference type="Gene3D" id="3.40.50.720">
    <property type="entry name" value="NAD(P)-binding Rossmann-like Domain"/>
    <property type="match status" value="3"/>
</dbReference>
<dbReference type="Pfam" id="PF02801">
    <property type="entry name" value="Ketoacyl-synt_C"/>
    <property type="match status" value="1"/>
</dbReference>
<dbReference type="RefSeq" id="XP_033517911.1">
    <property type="nucleotide sequence ID" value="XM_033671947.1"/>
</dbReference>
<reference evidence="12" key="1">
    <citation type="journal article" date="2020" name="Stud. Mycol.">
        <title>101 Dothideomycetes genomes: a test case for predicting lifestyles and emergence of pathogens.</title>
        <authorList>
            <person name="Haridas S."/>
            <person name="Albert R."/>
            <person name="Binder M."/>
            <person name="Bloem J."/>
            <person name="Labutti K."/>
            <person name="Salamov A."/>
            <person name="Andreopoulos B."/>
            <person name="Baker S."/>
            <person name="Barry K."/>
            <person name="Bills G."/>
            <person name="Bluhm B."/>
            <person name="Cannon C."/>
            <person name="Castanera R."/>
            <person name="Culley D."/>
            <person name="Daum C."/>
            <person name="Ezra D."/>
            <person name="Gonzalez J."/>
            <person name="Henrissat B."/>
            <person name="Kuo A."/>
            <person name="Liang C."/>
            <person name="Lipzen A."/>
            <person name="Lutzoni F."/>
            <person name="Magnuson J."/>
            <person name="Mondo S."/>
            <person name="Nolan M."/>
            <person name="Ohm R."/>
            <person name="Pangilinan J."/>
            <person name="Park H.-J."/>
            <person name="Ramirez L."/>
            <person name="Alfaro M."/>
            <person name="Sun H."/>
            <person name="Tritt A."/>
            <person name="Yoshinaga Y."/>
            <person name="Zwiers L.-H."/>
            <person name="Turgeon B."/>
            <person name="Goodwin S."/>
            <person name="Spatafora J."/>
            <person name="Crous P."/>
            <person name="Grigoriev I."/>
        </authorList>
    </citation>
    <scope>NUCLEOTIDE SEQUENCE</scope>
    <source>
        <strain evidence="12">CBS 119687</strain>
    </source>
</reference>
<dbReference type="SMART" id="SM00827">
    <property type="entry name" value="PKS_AT"/>
    <property type="match status" value="1"/>
</dbReference>
<dbReference type="SMART" id="SM00829">
    <property type="entry name" value="PKS_ER"/>
    <property type="match status" value="1"/>
</dbReference>
<dbReference type="InterPro" id="IPR020841">
    <property type="entry name" value="PKS_Beta-ketoAc_synthase_dom"/>
</dbReference>
<dbReference type="InterPro" id="IPR013968">
    <property type="entry name" value="PKS_KR"/>
</dbReference>
<dbReference type="Pfam" id="PF08240">
    <property type="entry name" value="ADH_N"/>
    <property type="match status" value="1"/>
</dbReference>
<dbReference type="Gene3D" id="1.10.1200.10">
    <property type="entry name" value="ACP-like"/>
    <property type="match status" value="1"/>
</dbReference>
<feature type="domain" description="PKS/mFAS DH" evidence="11">
    <location>
        <begin position="946"/>
        <end position="1269"/>
    </location>
</feature>
<accession>A0A6A5ZXL6</accession>
<dbReference type="Pfam" id="PF08659">
    <property type="entry name" value="KR"/>
    <property type="match status" value="1"/>
</dbReference>
<dbReference type="SUPFAM" id="SSF53901">
    <property type="entry name" value="Thiolase-like"/>
    <property type="match status" value="1"/>
</dbReference>
<dbReference type="PROSITE" id="PS52019">
    <property type="entry name" value="PKS_MFAS_DH"/>
    <property type="match status" value="1"/>
</dbReference>
<dbReference type="Pfam" id="PF00109">
    <property type="entry name" value="ketoacyl-synt"/>
    <property type="match status" value="1"/>
</dbReference>
<dbReference type="InterPro" id="IPR016036">
    <property type="entry name" value="Malonyl_transacylase_ACP-bd"/>
</dbReference>
<dbReference type="InterPro" id="IPR016039">
    <property type="entry name" value="Thiolase-like"/>
</dbReference>
<evidence type="ECO:0000256" key="8">
    <source>
        <dbReference type="PROSITE-ProRule" id="PRU01363"/>
    </source>
</evidence>
<evidence type="ECO:0000259" key="11">
    <source>
        <dbReference type="PROSITE" id="PS52019"/>
    </source>
</evidence>
<dbReference type="Pfam" id="PF23114">
    <property type="entry name" value="NAD-bd_HRPKS_sdrA"/>
    <property type="match status" value="1"/>
</dbReference>
<dbReference type="Pfam" id="PF00698">
    <property type="entry name" value="Acyl_transf_1"/>
    <property type="match status" value="1"/>
</dbReference>
<dbReference type="InterPro" id="IPR032821">
    <property type="entry name" value="PKS_assoc"/>
</dbReference>
<evidence type="ECO:0000259" key="9">
    <source>
        <dbReference type="PROSITE" id="PS50075"/>
    </source>
</evidence>
<keyword evidence="6" id="KW-0511">Multifunctional enzyme</keyword>
<evidence type="ECO:0000256" key="4">
    <source>
        <dbReference type="ARBA" id="ARBA00022857"/>
    </source>
</evidence>
<dbReference type="OrthoDB" id="329835at2759"/>